<feature type="domain" description="Condensation" evidence="2">
    <location>
        <begin position="12"/>
        <end position="440"/>
    </location>
</feature>
<dbReference type="InterPro" id="IPR023213">
    <property type="entry name" value="CAT-like_dom_sf"/>
</dbReference>
<evidence type="ECO:0000259" key="2">
    <source>
        <dbReference type="Pfam" id="PF00668"/>
    </source>
</evidence>
<dbReference type="Pfam" id="PF00501">
    <property type="entry name" value="AMP-binding"/>
    <property type="match status" value="1"/>
</dbReference>
<dbReference type="Gene3D" id="3.40.50.12780">
    <property type="entry name" value="N-terminal domain of ligase-like"/>
    <property type="match status" value="1"/>
</dbReference>
<dbReference type="SUPFAM" id="SSF56801">
    <property type="entry name" value="Acetyl-CoA synthetase-like"/>
    <property type="match status" value="1"/>
</dbReference>
<keyword evidence="4" id="KW-1185">Reference proteome</keyword>
<dbReference type="Gene3D" id="3.30.559.10">
    <property type="entry name" value="Chloramphenicol acetyltransferase-like domain"/>
    <property type="match status" value="1"/>
</dbReference>
<dbReference type="PANTHER" id="PTHR45527:SF1">
    <property type="entry name" value="FATTY ACID SYNTHASE"/>
    <property type="match status" value="1"/>
</dbReference>
<dbReference type="SUPFAM" id="SSF52777">
    <property type="entry name" value="CoA-dependent acyltransferases"/>
    <property type="match status" value="2"/>
</dbReference>
<protein>
    <submittedName>
        <fullName evidence="3">AMP-binding protein</fullName>
    </submittedName>
</protein>
<dbReference type="GO" id="GO:0005737">
    <property type="term" value="C:cytoplasm"/>
    <property type="evidence" value="ECO:0007669"/>
    <property type="project" value="TreeGrafter"/>
</dbReference>
<dbReference type="InterPro" id="IPR042099">
    <property type="entry name" value="ANL_N_sf"/>
</dbReference>
<organism evidence="3 4">
    <name type="scientific">Lichenicola cladoniae</name>
    <dbReference type="NCBI Taxonomy" id="1484109"/>
    <lineage>
        <taxon>Bacteria</taxon>
        <taxon>Pseudomonadati</taxon>
        <taxon>Pseudomonadota</taxon>
        <taxon>Alphaproteobacteria</taxon>
        <taxon>Acetobacterales</taxon>
        <taxon>Acetobacteraceae</taxon>
        <taxon>Lichenicola</taxon>
    </lineage>
</organism>
<dbReference type="KEGG" id="lck:HN018_18845"/>
<dbReference type="InterPro" id="IPR001242">
    <property type="entry name" value="Condensation_dom"/>
</dbReference>
<dbReference type="GO" id="GO:0003824">
    <property type="term" value="F:catalytic activity"/>
    <property type="evidence" value="ECO:0007669"/>
    <property type="project" value="InterPro"/>
</dbReference>
<dbReference type="EMBL" id="CP053708">
    <property type="protein sequence ID" value="QKE91816.1"/>
    <property type="molecule type" value="Genomic_DNA"/>
</dbReference>
<dbReference type="GO" id="GO:0043041">
    <property type="term" value="P:amino acid activation for nonribosomal peptide biosynthetic process"/>
    <property type="evidence" value="ECO:0007669"/>
    <property type="project" value="TreeGrafter"/>
</dbReference>
<dbReference type="Pfam" id="PF00668">
    <property type="entry name" value="Condensation"/>
    <property type="match status" value="1"/>
</dbReference>
<sequence length="788" mass="85276">MPLDIIPVPEIGIFPLTLAQQGAWATHKLGSGDVVCKIAETFEIKGQVDVGFLRKALHRVADEIEPPRTVIVERDGRPCQLVHSRFTGSIGVIDFGDEADPVGCAMHWMMQELLTPLDLEHDALWLSVIFKAGPDRVFWYHRCHHIIGDGFAAALVAHRVAAIYSAFLDGQEPAPNGFGSLSRQIEDEHRYRGSGAIVSDREYWKRQLADLPAPVSLTRRRVPSWGGLLRSTAYLPAPCAARFQEAVRGLNVTVPQILTAVVAAYFHRESGANDLVVKMPVSGRMGREMRTVPGMVANAVPLRIRFTPQTTLLDLVAQVGRSMRAALRHQRYRYEDLRQDLGFISPSQQICALGINIEPFDYALQFGDCQTTVHNLCNGSVDDLVVFAYDRPDQRGIRIDFDASPALYSRQELETLQNRLLCFATELSVSTDVPIASVRYAEAVAPERERLAVTRPGPVETLPELIAFQAACRPDALAVMVQGDPARNLTYRALDLLGDRIARALVGRGLGAGDIVAVAEPCADTLPGFLLGILRAGAAYMLLDPDAAPEHHAKILYDAVPAAILSNRGVGPIPDLCGIPLVSLAGFDAGGGSSTALAPPQPDATAYILYACGGRSTRPRGYDVANWNVSNFLMSAVAGLKADASDVFLAITKTDDDRMPGISPMALFVPLVAGATLVLDSNCNQAGVAVSAGLIRDTRATYMLSGGSGEYGPVPGSRTVEEQFTTLHDFGRRRRQDMAGIDFNRSGWAPLDVVRGRPPSSPARAGSPITSMSLLNLPTETLRPRLSV</sequence>
<dbReference type="PANTHER" id="PTHR45527">
    <property type="entry name" value="NONRIBOSOMAL PEPTIDE SYNTHETASE"/>
    <property type="match status" value="1"/>
</dbReference>
<dbReference type="Proteomes" id="UP000500767">
    <property type="component" value="Chromosome"/>
</dbReference>
<gene>
    <name evidence="3" type="ORF">HN018_18845</name>
</gene>
<dbReference type="GO" id="GO:0031177">
    <property type="term" value="F:phosphopantetheine binding"/>
    <property type="evidence" value="ECO:0007669"/>
    <property type="project" value="TreeGrafter"/>
</dbReference>
<reference evidence="3 4" key="1">
    <citation type="journal article" date="2014" name="World J. Microbiol. Biotechnol.">
        <title>Biodiversity and physiological characteristics of Antarctic and Arctic lichens-associated bacteria.</title>
        <authorList>
            <person name="Lee Y.M."/>
            <person name="Kim E.H."/>
            <person name="Lee H.K."/>
            <person name="Hong S.G."/>
        </authorList>
    </citation>
    <scope>NUCLEOTIDE SEQUENCE [LARGE SCALE GENOMIC DNA]</scope>
    <source>
        <strain evidence="3 4">PAMC 26569</strain>
    </source>
</reference>
<dbReference type="Gene3D" id="3.30.559.30">
    <property type="entry name" value="Nonribosomal peptide synthetase, condensation domain"/>
    <property type="match status" value="1"/>
</dbReference>
<evidence type="ECO:0000313" key="4">
    <source>
        <dbReference type="Proteomes" id="UP000500767"/>
    </source>
</evidence>
<dbReference type="RefSeq" id="WP_171835087.1">
    <property type="nucleotide sequence ID" value="NZ_CP053708.1"/>
</dbReference>
<evidence type="ECO:0000259" key="1">
    <source>
        <dbReference type="Pfam" id="PF00501"/>
    </source>
</evidence>
<accession>A0A6M8HU80</accession>
<dbReference type="GO" id="GO:0044550">
    <property type="term" value="P:secondary metabolite biosynthetic process"/>
    <property type="evidence" value="ECO:0007669"/>
    <property type="project" value="TreeGrafter"/>
</dbReference>
<feature type="domain" description="AMP-dependent synthetase/ligase" evidence="1">
    <location>
        <begin position="469"/>
        <end position="703"/>
    </location>
</feature>
<proteinExistence type="predicted"/>
<name>A0A6M8HU80_9PROT</name>
<dbReference type="InterPro" id="IPR000873">
    <property type="entry name" value="AMP-dep_synth/lig_dom"/>
</dbReference>
<evidence type="ECO:0000313" key="3">
    <source>
        <dbReference type="EMBL" id="QKE91816.1"/>
    </source>
</evidence>
<dbReference type="AlphaFoldDB" id="A0A6M8HU80"/>